<reference evidence="2 3" key="1">
    <citation type="submission" date="2019-05" db="EMBL/GenBank/DDBJ databases">
        <title>Another draft genome of Portunus trituberculatus and its Hox gene families provides insights of decapod evolution.</title>
        <authorList>
            <person name="Jeong J.-H."/>
            <person name="Song I."/>
            <person name="Kim S."/>
            <person name="Choi T."/>
            <person name="Kim D."/>
            <person name="Ryu S."/>
            <person name="Kim W."/>
        </authorList>
    </citation>
    <scope>NUCLEOTIDE SEQUENCE [LARGE SCALE GENOMIC DNA]</scope>
    <source>
        <tissue evidence="2">Muscle</tissue>
    </source>
</reference>
<dbReference type="AlphaFoldDB" id="A0A5B7K1M0"/>
<evidence type="ECO:0000313" key="3">
    <source>
        <dbReference type="Proteomes" id="UP000324222"/>
    </source>
</evidence>
<feature type="signal peptide" evidence="1">
    <location>
        <begin position="1"/>
        <end position="16"/>
    </location>
</feature>
<dbReference type="Proteomes" id="UP000324222">
    <property type="component" value="Unassembled WGS sequence"/>
</dbReference>
<proteinExistence type="predicted"/>
<feature type="chain" id="PRO_5023046576" evidence="1">
    <location>
        <begin position="17"/>
        <end position="48"/>
    </location>
</feature>
<protein>
    <submittedName>
        <fullName evidence="2">Uncharacterized protein</fullName>
    </submittedName>
</protein>
<keyword evidence="1" id="KW-0732">Signal</keyword>
<dbReference type="EMBL" id="VSRR010117823">
    <property type="protein sequence ID" value="MPC99317.1"/>
    <property type="molecule type" value="Genomic_DNA"/>
</dbReference>
<accession>A0A5B7K1M0</accession>
<sequence>MADLVLLAMGVGVSLAGGRGCRDGCGWVAHGRINHFLSFKQEKRGCDL</sequence>
<keyword evidence="3" id="KW-1185">Reference proteome</keyword>
<organism evidence="2 3">
    <name type="scientific">Portunus trituberculatus</name>
    <name type="common">Swimming crab</name>
    <name type="synonym">Neptunus trituberculatus</name>
    <dbReference type="NCBI Taxonomy" id="210409"/>
    <lineage>
        <taxon>Eukaryota</taxon>
        <taxon>Metazoa</taxon>
        <taxon>Ecdysozoa</taxon>
        <taxon>Arthropoda</taxon>
        <taxon>Crustacea</taxon>
        <taxon>Multicrustacea</taxon>
        <taxon>Malacostraca</taxon>
        <taxon>Eumalacostraca</taxon>
        <taxon>Eucarida</taxon>
        <taxon>Decapoda</taxon>
        <taxon>Pleocyemata</taxon>
        <taxon>Brachyura</taxon>
        <taxon>Eubrachyura</taxon>
        <taxon>Portunoidea</taxon>
        <taxon>Portunidae</taxon>
        <taxon>Portuninae</taxon>
        <taxon>Portunus</taxon>
    </lineage>
</organism>
<name>A0A5B7K1M0_PORTR</name>
<gene>
    <name evidence="2" type="ORF">E2C01_094723</name>
</gene>
<comment type="caution">
    <text evidence="2">The sequence shown here is derived from an EMBL/GenBank/DDBJ whole genome shotgun (WGS) entry which is preliminary data.</text>
</comment>
<evidence type="ECO:0000313" key="2">
    <source>
        <dbReference type="EMBL" id="MPC99317.1"/>
    </source>
</evidence>
<evidence type="ECO:0000256" key="1">
    <source>
        <dbReference type="SAM" id="SignalP"/>
    </source>
</evidence>